<dbReference type="InterPro" id="IPR003599">
    <property type="entry name" value="Ig_sub"/>
</dbReference>
<evidence type="ECO:0000313" key="10">
    <source>
        <dbReference type="EMBL" id="CAL4125964.1"/>
    </source>
</evidence>
<dbReference type="CDD" id="cd00063">
    <property type="entry name" value="FN3"/>
    <property type="match status" value="1"/>
</dbReference>
<keyword evidence="5" id="KW-1015">Disulfide bond</keyword>
<dbReference type="GO" id="GO:0016020">
    <property type="term" value="C:membrane"/>
    <property type="evidence" value="ECO:0007669"/>
    <property type="project" value="UniProtKB-SubCell"/>
</dbReference>
<feature type="chain" id="PRO_5043864484" description="Nephrin/kirre" evidence="7">
    <location>
        <begin position="21"/>
        <end position="768"/>
    </location>
</feature>
<feature type="domain" description="Ig-like" evidence="8">
    <location>
        <begin position="337"/>
        <end position="428"/>
    </location>
</feature>
<protein>
    <recommendedName>
        <fullName evidence="12">Nephrin/kirre</fullName>
    </recommendedName>
</protein>
<evidence type="ECO:0000256" key="5">
    <source>
        <dbReference type="ARBA" id="ARBA00023157"/>
    </source>
</evidence>
<dbReference type="Pfam" id="PF13927">
    <property type="entry name" value="Ig_3"/>
    <property type="match status" value="1"/>
</dbReference>
<evidence type="ECO:0000259" key="9">
    <source>
        <dbReference type="PROSITE" id="PS50853"/>
    </source>
</evidence>
<feature type="domain" description="Ig-like" evidence="8">
    <location>
        <begin position="241"/>
        <end position="333"/>
    </location>
</feature>
<gene>
    <name evidence="10" type="ORF">MNOR_LOCUS25338</name>
</gene>
<comment type="subcellular location">
    <subcellularLocation>
        <location evidence="1">Membrane</location>
        <topology evidence="1">Single-pass membrane protein</topology>
    </subcellularLocation>
</comment>
<evidence type="ECO:0000256" key="6">
    <source>
        <dbReference type="SAM" id="Phobius"/>
    </source>
</evidence>
<feature type="domain" description="Fibronectin type-III" evidence="9">
    <location>
        <begin position="530"/>
        <end position="626"/>
    </location>
</feature>
<dbReference type="EMBL" id="CAXKWB010024096">
    <property type="protein sequence ID" value="CAL4125964.1"/>
    <property type="molecule type" value="Genomic_DNA"/>
</dbReference>
<dbReference type="Pfam" id="PF08205">
    <property type="entry name" value="C2-set_2"/>
    <property type="match status" value="2"/>
</dbReference>
<evidence type="ECO:0000256" key="4">
    <source>
        <dbReference type="ARBA" id="ARBA00023136"/>
    </source>
</evidence>
<evidence type="ECO:0008006" key="12">
    <source>
        <dbReference type="Google" id="ProtNLM"/>
    </source>
</evidence>
<accession>A0AAV2RKR3</accession>
<dbReference type="InterPro" id="IPR013162">
    <property type="entry name" value="CD80_C2-set"/>
</dbReference>
<proteinExistence type="predicted"/>
<keyword evidence="2 6" id="KW-0812">Transmembrane</keyword>
<sequence length="768" mass="84207">MVWSSLVIAVVATLAHPLLAAIANHDEPVALQMTGVAGESADLPCYLTPRKPRDTPKLILWYKRGVRTPIYSHDGNKPLLEGALGRVMTLTRGSATLTLTRLKLGDVGRYECRVDFKKSPTQSSFVNLTIIDPPKGVEIFDSHTGPAQDGVLGPYREGNAVAFACLSRGGSPLPNVTWWRGDMLLPSEWVIKDGEMVVRNNLDIKRLTREWHNQTLTCAASNTDLVPPITKSVIVTMSLKPTQVIVHNPGPVREGEILRLRCTSEGSRPAAQLSWVLRGETTKADRENTHYGPLTSSTLKVKVTREDNGSRVTCRATNPAIPHTFLDNTTTLEVHFPPTAKAKLGHSLASAKLKEGDDVYFTCTVSANPPASQIIWYHEGQIQVQSKSEGIILSGDSLVLQKVSRRRAGEYSCAASNTLASVTSKPVNLRIRYVPGCETSPTTYFIYDKPINITCTVSGHPGVTSIKWQWNSSSEEIEMPPIIGSHDRASAMLEVHPNRSLEPRELSCWGVNVMGVQPEGCHFTVKAARMPAPLSSCRLANITASSLSLTCQRPDSPALGTTFYRAEVYLDNSTLFLNMTSPKPSFNVSRLDAGTSYQIKVYVSHGPVTSEPVVVSAYTFKGSRRDQPPSDTGSPIGGVVGGVMVTFLIVFTAVCARCYYHKRTRRKMTKKDEGHTSSEVATRDLVSNIEETYDLLETGEGKSEDPMYSILEDDTSEKGIALRVLGSRESYHPLVLKNSQKDHEDYTGVQSDTYCPVNQLGQTDESIM</sequence>
<comment type="caution">
    <text evidence="10">The sequence shown here is derived from an EMBL/GenBank/DDBJ whole genome shotgun (WGS) entry which is preliminary data.</text>
</comment>
<dbReference type="SMART" id="SM00409">
    <property type="entry name" value="IG"/>
    <property type="match status" value="3"/>
</dbReference>
<feature type="domain" description="Ig-like" evidence="8">
    <location>
        <begin position="17"/>
        <end position="129"/>
    </location>
</feature>
<dbReference type="PANTHER" id="PTHR23278:SF19">
    <property type="entry name" value="OBSCURIN"/>
    <property type="match status" value="1"/>
</dbReference>
<feature type="transmembrane region" description="Helical" evidence="6">
    <location>
        <begin position="636"/>
        <end position="660"/>
    </location>
</feature>
<keyword evidence="11" id="KW-1185">Reference proteome</keyword>
<evidence type="ECO:0000256" key="3">
    <source>
        <dbReference type="ARBA" id="ARBA00022989"/>
    </source>
</evidence>
<dbReference type="InterPro" id="IPR013106">
    <property type="entry name" value="Ig_V-set"/>
</dbReference>
<dbReference type="PROSITE" id="PS50853">
    <property type="entry name" value="FN3"/>
    <property type="match status" value="1"/>
</dbReference>
<evidence type="ECO:0000256" key="7">
    <source>
        <dbReference type="SAM" id="SignalP"/>
    </source>
</evidence>
<dbReference type="Gene3D" id="2.60.40.10">
    <property type="entry name" value="Immunoglobulins"/>
    <property type="match status" value="5"/>
</dbReference>
<dbReference type="InterPro" id="IPR003598">
    <property type="entry name" value="Ig_sub2"/>
</dbReference>
<organism evidence="10 11">
    <name type="scientific">Meganyctiphanes norvegica</name>
    <name type="common">Northern krill</name>
    <name type="synonym">Thysanopoda norvegica</name>
    <dbReference type="NCBI Taxonomy" id="48144"/>
    <lineage>
        <taxon>Eukaryota</taxon>
        <taxon>Metazoa</taxon>
        <taxon>Ecdysozoa</taxon>
        <taxon>Arthropoda</taxon>
        <taxon>Crustacea</taxon>
        <taxon>Multicrustacea</taxon>
        <taxon>Malacostraca</taxon>
        <taxon>Eumalacostraca</taxon>
        <taxon>Eucarida</taxon>
        <taxon>Euphausiacea</taxon>
        <taxon>Euphausiidae</taxon>
        <taxon>Meganyctiphanes</taxon>
    </lineage>
</organism>
<dbReference type="InterPro" id="IPR007110">
    <property type="entry name" value="Ig-like_dom"/>
</dbReference>
<feature type="signal peptide" evidence="7">
    <location>
        <begin position="1"/>
        <end position="20"/>
    </location>
</feature>
<evidence type="ECO:0000256" key="1">
    <source>
        <dbReference type="ARBA" id="ARBA00004167"/>
    </source>
</evidence>
<keyword evidence="7" id="KW-0732">Signal</keyword>
<dbReference type="InterPro" id="IPR036179">
    <property type="entry name" value="Ig-like_dom_sf"/>
</dbReference>
<dbReference type="InterPro" id="IPR036116">
    <property type="entry name" value="FN3_sf"/>
</dbReference>
<dbReference type="CDD" id="cd00096">
    <property type="entry name" value="Ig"/>
    <property type="match status" value="2"/>
</dbReference>
<feature type="domain" description="Ig-like" evidence="8">
    <location>
        <begin position="134"/>
        <end position="234"/>
    </location>
</feature>
<dbReference type="SMART" id="SM00408">
    <property type="entry name" value="IGc2"/>
    <property type="match status" value="4"/>
</dbReference>
<name>A0AAV2RKR3_MEGNR</name>
<dbReference type="PANTHER" id="PTHR23278">
    <property type="entry name" value="SIDESTEP PROTEIN"/>
    <property type="match status" value="1"/>
</dbReference>
<dbReference type="SUPFAM" id="SSF48726">
    <property type="entry name" value="Immunoglobulin"/>
    <property type="match status" value="5"/>
</dbReference>
<dbReference type="Proteomes" id="UP001497623">
    <property type="component" value="Unassembled WGS sequence"/>
</dbReference>
<evidence type="ECO:0000259" key="8">
    <source>
        <dbReference type="PROSITE" id="PS50835"/>
    </source>
</evidence>
<dbReference type="InterPro" id="IPR003961">
    <property type="entry name" value="FN3_dom"/>
</dbReference>
<dbReference type="InterPro" id="IPR013783">
    <property type="entry name" value="Ig-like_fold"/>
</dbReference>
<dbReference type="Pfam" id="PF07686">
    <property type="entry name" value="V-set"/>
    <property type="match status" value="1"/>
</dbReference>
<dbReference type="SUPFAM" id="SSF49265">
    <property type="entry name" value="Fibronectin type III"/>
    <property type="match status" value="1"/>
</dbReference>
<dbReference type="AlphaFoldDB" id="A0AAV2RKR3"/>
<keyword evidence="4 6" id="KW-0472">Membrane</keyword>
<dbReference type="PROSITE" id="PS50835">
    <property type="entry name" value="IG_LIKE"/>
    <property type="match status" value="4"/>
</dbReference>
<evidence type="ECO:0000313" key="11">
    <source>
        <dbReference type="Proteomes" id="UP001497623"/>
    </source>
</evidence>
<evidence type="ECO:0000256" key="2">
    <source>
        <dbReference type="ARBA" id="ARBA00022692"/>
    </source>
</evidence>
<reference evidence="10 11" key="1">
    <citation type="submission" date="2024-05" db="EMBL/GenBank/DDBJ databases">
        <authorList>
            <person name="Wallberg A."/>
        </authorList>
    </citation>
    <scope>NUCLEOTIDE SEQUENCE [LARGE SCALE GENOMIC DNA]</scope>
</reference>
<keyword evidence="3 6" id="KW-1133">Transmembrane helix</keyword>